<dbReference type="SMART" id="SM00636">
    <property type="entry name" value="Glyco_18"/>
    <property type="match status" value="1"/>
</dbReference>
<dbReference type="Gene3D" id="3.20.20.80">
    <property type="entry name" value="Glycosidases"/>
    <property type="match status" value="1"/>
</dbReference>
<dbReference type="Pfam" id="PF00704">
    <property type="entry name" value="Glyco_hydro_18"/>
    <property type="match status" value="1"/>
</dbReference>
<reference evidence="3" key="1">
    <citation type="submission" date="2017-10" db="EMBL/GenBank/DDBJ databases">
        <title>Rapid genome shrinkage in a self-fertile nematode reveals novel sperm competition proteins.</title>
        <authorList>
            <person name="Yin D."/>
            <person name="Schwarz E.M."/>
            <person name="Thomas C.G."/>
            <person name="Felde R.L."/>
            <person name="Korf I.F."/>
            <person name="Cutter A.D."/>
            <person name="Schartner C.M."/>
            <person name="Ralston E.J."/>
            <person name="Meyer B.J."/>
            <person name="Haag E.S."/>
        </authorList>
    </citation>
    <scope>NUCLEOTIDE SEQUENCE [LARGE SCALE GENOMIC DNA]</scope>
    <source>
        <strain evidence="3">JU1422</strain>
    </source>
</reference>
<accession>A0A2G5UXH7</accession>
<dbReference type="Gene3D" id="3.10.50.10">
    <property type="match status" value="1"/>
</dbReference>
<dbReference type="EMBL" id="PDUG01000002">
    <property type="protein sequence ID" value="PIC44101.1"/>
    <property type="molecule type" value="Genomic_DNA"/>
</dbReference>
<dbReference type="PANTHER" id="PTHR46073:SF6">
    <property type="entry name" value="GH18 DOMAIN-CONTAINING PROTEIN"/>
    <property type="match status" value="1"/>
</dbReference>
<dbReference type="GO" id="GO:0008061">
    <property type="term" value="F:chitin binding"/>
    <property type="evidence" value="ECO:0007669"/>
    <property type="project" value="InterPro"/>
</dbReference>
<name>A0A2G5UXH7_9PELO</name>
<dbReference type="PANTHER" id="PTHR46073">
    <property type="entry name" value="CHITINASE"/>
    <property type="match status" value="1"/>
</dbReference>
<dbReference type="OrthoDB" id="10063355at2759"/>
<dbReference type="AlphaFoldDB" id="A0A2G5UXH7"/>
<dbReference type="STRING" id="1611254.A0A2G5UXH7"/>
<evidence type="ECO:0000313" key="2">
    <source>
        <dbReference type="EMBL" id="PIC44101.1"/>
    </source>
</evidence>
<organism evidence="2 3">
    <name type="scientific">Caenorhabditis nigoni</name>
    <dbReference type="NCBI Taxonomy" id="1611254"/>
    <lineage>
        <taxon>Eukaryota</taxon>
        <taxon>Metazoa</taxon>
        <taxon>Ecdysozoa</taxon>
        <taxon>Nematoda</taxon>
        <taxon>Chromadorea</taxon>
        <taxon>Rhabditida</taxon>
        <taxon>Rhabditina</taxon>
        <taxon>Rhabditomorpha</taxon>
        <taxon>Rhabditoidea</taxon>
        <taxon>Rhabditidae</taxon>
        <taxon>Peloderinae</taxon>
        <taxon>Caenorhabditis</taxon>
    </lineage>
</organism>
<sequence length="295" mass="34084">MKKTALPIRSEIKLMFSIGSSSGALHFSKIVADRKKRRFLINSIISFIDENDLDGVDVYWTWPYKNDRRSYIHFLQELKTLLAKLKNEKRRPEDYIISIIAPQNPSEFKGFNLVEIMESVNFINVLSYDYYYTTHKVGPRSPLYGGSEGNVDETMKNLSCKTENSRILNLGVAFYGARYLNTDMPFGNNSFWIPMSSETKGPFGVQWNEITPNEKSKEKWDNVSRTAYVYDDRKFVTFENERSIREKMKYAEDHNIGGISIWVIDEDDDENTLLNVVSSVDLCRGSSLLTYNCGE</sequence>
<dbReference type="InterPro" id="IPR029070">
    <property type="entry name" value="Chitinase_insertion_sf"/>
</dbReference>
<dbReference type="PROSITE" id="PS51910">
    <property type="entry name" value="GH18_2"/>
    <property type="match status" value="1"/>
</dbReference>
<dbReference type="InterPro" id="IPR001223">
    <property type="entry name" value="Glyco_hydro18_cat"/>
</dbReference>
<feature type="domain" description="GH18" evidence="1">
    <location>
        <begin position="1"/>
        <end position="284"/>
    </location>
</feature>
<evidence type="ECO:0000313" key="3">
    <source>
        <dbReference type="Proteomes" id="UP000230233"/>
    </source>
</evidence>
<dbReference type="GO" id="GO:0005975">
    <property type="term" value="P:carbohydrate metabolic process"/>
    <property type="evidence" value="ECO:0007669"/>
    <property type="project" value="InterPro"/>
</dbReference>
<dbReference type="Proteomes" id="UP000230233">
    <property type="component" value="Chromosome II"/>
</dbReference>
<evidence type="ECO:0000259" key="1">
    <source>
        <dbReference type="PROSITE" id="PS51910"/>
    </source>
</evidence>
<dbReference type="InterPro" id="IPR011583">
    <property type="entry name" value="Chitinase_II/V-like_cat"/>
</dbReference>
<protein>
    <recommendedName>
        <fullName evidence="1">GH18 domain-containing protein</fullName>
    </recommendedName>
</protein>
<dbReference type="InterPro" id="IPR017853">
    <property type="entry name" value="GH"/>
</dbReference>
<dbReference type="SUPFAM" id="SSF51445">
    <property type="entry name" value="(Trans)glycosidases"/>
    <property type="match status" value="1"/>
</dbReference>
<comment type="caution">
    <text evidence="2">The sequence shown here is derived from an EMBL/GenBank/DDBJ whole genome shotgun (WGS) entry which is preliminary data.</text>
</comment>
<gene>
    <name evidence="2" type="primary">Cnig_chr_II.g4588</name>
    <name evidence="2" type="ORF">B9Z55_004588</name>
</gene>
<proteinExistence type="predicted"/>
<keyword evidence="3" id="KW-1185">Reference proteome</keyword>